<evidence type="ECO:0000313" key="1">
    <source>
        <dbReference type="EMBL" id="JAB70870.1"/>
    </source>
</evidence>
<dbReference type="AlphaFoldDB" id="V5GKM5"/>
<proteinExistence type="evidence at transcript level"/>
<dbReference type="EMBL" id="GANP01013598">
    <property type="protein sequence ID" value="JAB70870.1"/>
    <property type="molecule type" value="mRNA"/>
</dbReference>
<accession>V5GKM5</accession>
<reference evidence="1" key="1">
    <citation type="journal article" date="2015" name="Sci. Rep.">
        <title>Tissue- and time-dependent transcription in Ixodes ricinus salivary glands and midguts when blood feeding on the vertebrate host.</title>
        <authorList>
            <person name="Kotsyfakis M."/>
            <person name="Schwarz A."/>
            <person name="Erhart J."/>
            <person name="Ribeiro J.M."/>
        </authorList>
    </citation>
    <scope>NUCLEOTIDE SEQUENCE</scope>
    <source>
        <tissue evidence="1">Salivary gland and midgut</tissue>
    </source>
</reference>
<name>V5GKM5_IXORI</name>
<sequence>MKSETSGSVLIFLSGVCQNMTCKINNESEIYKQEMNESLDNNGVYEAPIPQLPGCGFTNVQDRKKTVFTSPQSARPVNLN</sequence>
<protein>
    <submittedName>
        <fullName evidence="1">Uncharacterized protein</fullName>
    </submittedName>
</protein>
<organism evidence="1">
    <name type="scientific">Ixodes ricinus</name>
    <name type="common">Common tick</name>
    <name type="synonym">Acarus ricinus</name>
    <dbReference type="NCBI Taxonomy" id="34613"/>
    <lineage>
        <taxon>Eukaryota</taxon>
        <taxon>Metazoa</taxon>
        <taxon>Ecdysozoa</taxon>
        <taxon>Arthropoda</taxon>
        <taxon>Chelicerata</taxon>
        <taxon>Arachnida</taxon>
        <taxon>Acari</taxon>
        <taxon>Parasitiformes</taxon>
        <taxon>Ixodida</taxon>
        <taxon>Ixodoidea</taxon>
        <taxon>Ixodidae</taxon>
        <taxon>Ixodinae</taxon>
        <taxon>Ixodes</taxon>
    </lineage>
</organism>